<accession>B0BYT2</accession>
<dbReference type="InterPro" id="IPR001478">
    <property type="entry name" value="PDZ"/>
</dbReference>
<dbReference type="CDD" id="cd07562">
    <property type="entry name" value="Peptidase_S41_TRI"/>
    <property type="match status" value="1"/>
</dbReference>
<gene>
    <name evidence="2" type="ordered locus">AM1_2083</name>
</gene>
<dbReference type="Gene3D" id="2.30.42.10">
    <property type="match status" value="1"/>
</dbReference>
<organism evidence="2 3">
    <name type="scientific">Acaryochloris marina (strain MBIC 11017)</name>
    <dbReference type="NCBI Taxonomy" id="329726"/>
    <lineage>
        <taxon>Bacteria</taxon>
        <taxon>Bacillati</taxon>
        <taxon>Cyanobacteriota</taxon>
        <taxon>Cyanophyceae</taxon>
        <taxon>Acaryochloridales</taxon>
        <taxon>Acaryochloridaceae</taxon>
        <taxon>Acaryochloris</taxon>
    </lineage>
</organism>
<dbReference type="InterPro" id="IPR029045">
    <property type="entry name" value="ClpP/crotonase-like_dom_sf"/>
</dbReference>
<dbReference type="GO" id="GO:0007165">
    <property type="term" value="P:signal transduction"/>
    <property type="evidence" value="ECO:0007669"/>
    <property type="project" value="TreeGrafter"/>
</dbReference>
<dbReference type="GO" id="GO:0006508">
    <property type="term" value="P:proteolysis"/>
    <property type="evidence" value="ECO:0007669"/>
    <property type="project" value="InterPro"/>
</dbReference>
<dbReference type="EMBL" id="CP000828">
    <property type="protein sequence ID" value="ABW27098.1"/>
    <property type="molecule type" value="Genomic_DNA"/>
</dbReference>
<dbReference type="SMART" id="SM00245">
    <property type="entry name" value="TSPc"/>
    <property type="match status" value="1"/>
</dbReference>
<keyword evidence="3" id="KW-1185">Reference proteome</keyword>
<dbReference type="GO" id="GO:0008236">
    <property type="term" value="F:serine-type peptidase activity"/>
    <property type="evidence" value="ECO:0007669"/>
    <property type="project" value="InterPro"/>
</dbReference>
<dbReference type="Proteomes" id="UP000000268">
    <property type="component" value="Chromosome"/>
</dbReference>
<proteinExistence type="predicted"/>
<dbReference type="Pfam" id="PF17820">
    <property type="entry name" value="PDZ_6"/>
    <property type="match status" value="1"/>
</dbReference>
<dbReference type="Gene3D" id="3.30.750.44">
    <property type="match status" value="1"/>
</dbReference>
<dbReference type="Pfam" id="PF14684">
    <property type="entry name" value="Tricorn_C1"/>
    <property type="match status" value="1"/>
</dbReference>
<sequence length="425" mass="46994">MKTGFEKLKLYRSHLLSFFFAAGLALWLAQGSMSSVSSQQPALLDAVWNTVNENFYDPEFNGLDWAALKSQYESQVAKASSRAEKAEAINEMLDRLQTSHTHLFTVDEPAYYQVLGIFYPRIKELRTQLKSTFPEGKVQYEGIGIVTQAIQDKTFIKTIFEGSPAAKAGLKVGDQIVNVAGQPFQAIQSFKGKADQPIKVRIQRTADPNDQQTITVTPKRFDCTQMFVEAIANSVQVIETDGQRIGYIHVWSLAGDQHQQELEDEVIYGRLKNADALVLDLRDGWGGDPMTALHLFTARGPSLTSIKRHGATSTYQGQWDKPVVMLVNEGSRSAKEILAYGFQQYEIGPVVGSPTAGAVVAGRPYLMPDQSLLYVAVSDVYIDKTVRLEGVGVTPDVVVPFPIPYAQGQDPQKDRAIAMARQAIQ</sequence>
<dbReference type="eggNOG" id="COG0793">
    <property type="taxonomic scope" value="Bacteria"/>
</dbReference>
<dbReference type="InterPro" id="IPR005151">
    <property type="entry name" value="Tail-specific_protease"/>
</dbReference>
<protein>
    <submittedName>
        <fullName evidence="2">Peptidase S41B</fullName>
    </submittedName>
</protein>
<dbReference type="PANTHER" id="PTHR32060">
    <property type="entry name" value="TAIL-SPECIFIC PROTEASE"/>
    <property type="match status" value="1"/>
</dbReference>
<dbReference type="Pfam" id="PF03572">
    <property type="entry name" value="Peptidase_S41"/>
    <property type="match status" value="1"/>
</dbReference>
<dbReference type="GO" id="GO:0030288">
    <property type="term" value="C:outer membrane-bounded periplasmic space"/>
    <property type="evidence" value="ECO:0007669"/>
    <property type="project" value="TreeGrafter"/>
</dbReference>
<dbReference type="SUPFAM" id="SSF50156">
    <property type="entry name" value="PDZ domain-like"/>
    <property type="match status" value="1"/>
</dbReference>
<dbReference type="AlphaFoldDB" id="B0BYT2"/>
<evidence type="ECO:0000259" key="1">
    <source>
        <dbReference type="PROSITE" id="PS50106"/>
    </source>
</evidence>
<dbReference type="STRING" id="329726.AM1_2083"/>
<evidence type="ECO:0000313" key="2">
    <source>
        <dbReference type="EMBL" id="ABW27098.1"/>
    </source>
</evidence>
<dbReference type="InterPro" id="IPR028204">
    <property type="entry name" value="Tricorn_C1"/>
</dbReference>
<dbReference type="RefSeq" id="WP_012162587.1">
    <property type="nucleotide sequence ID" value="NC_009925.1"/>
</dbReference>
<dbReference type="SUPFAM" id="SSF52096">
    <property type="entry name" value="ClpP/crotonase"/>
    <property type="match status" value="1"/>
</dbReference>
<name>B0BYT2_ACAM1</name>
<dbReference type="Gene3D" id="3.90.226.10">
    <property type="entry name" value="2-enoyl-CoA Hydratase, Chain A, domain 1"/>
    <property type="match status" value="1"/>
</dbReference>
<dbReference type="SMART" id="SM00228">
    <property type="entry name" value="PDZ"/>
    <property type="match status" value="1"/>
</dbReference>
<dbReference type="PANTHER" id="PTHR32060:SF22">
    <property type="entry name" value="CARBOXYL-TERMINAL-PROCESSING PEPTIDASE 3, CHLOROPLASTIC"/>
    <property type="match status" value="1"/>
</dbReference>
<dbReference type="HOGENOM" id="CLU_048401_0_0_3"/>
<feature type="domain" description="PDZ" evidence="1">
    <location>
        <begin position="135"/>
        <end position="187"/>
    </location>
</feature>
<dbReference type="KEGG" id="amr:AM1_2083"/>
<dbReference type="InterPro" id="IPR041489">
    <property type="entry name" value="PDZ_6"/>
</dbReference>
<dbReference type="InterPro" id="IPR036034">
    <property type="entry name" value="PDZ_sf"/>
</dbReference>
<evidence type="ECO:0000313" key="3">
    <source>
        <dbReference type="Proteomes" id="UP000000268"/>
    </source>
</evidence>
<dbReference type="PROSITE" id="PS50106">
    <property type="entry name" value="PDZ"/>
    <property type="match status" value="1"/>
</dbReference>
<reference evidence="2 3" key="1">
    <citation type="journal article" date="2008" name="Proc. Natl. Acad. Sci. U.S.A.">
        <title>Niche adaptation and genome expansion in the chlorophyll d-producing cyanobacterium Acaryochloris marina.</title>
        <authorList>
            <person name="Swingley W.D."/>
            <person name="Chen M."/>
            <person name="Cheung P.C."/>
            <person name="Conrad A.L."/>
            <person name="Dejesa L.C."/>
            <person name="Hao J."/>
            <person name="Honchak B.M."/>
            <person name="Karbach L.E."/>
            <person name="Kurdoglu A."/>
            <person name="Lahiri S."/>
            <person name="Mastrian S.D."/>
            <person name="Miyashita H."/>
            <person name="Page L."/>
            <person name="Ramakrishna P."/>
            <person name="Satoh S."/>
            <person name="Sattley W.M."/>
            <person name="Shimada Y."/>
            <person name="Taylor H.L."/>
            <person name="Tomo T."/>
            <person name="Tsuchiya T."/>
            <person name="Wang Z.T."/>
            <person name="Raymond J."/>
            <person name="Mimuro M."/>
            <person name="Blankenship R.E."/>
            <person name="Touchman J.W."/>
        </authorList>
    </citation>
    <scope>NUCLEOTIDE SEQUENCE [LARGE SCALE GENOMIC DNA]</scope>
    <source>
        <strain evidence="3">MBIC 11017</strain>
    </source>
</reference>
<dbReference type="GO" id="GO:0004175">
    <property type="term" value="F:endopeptidase activity"/>
    <property type="evidence" value="ECO:0007669"/>
    <property type="project" value="TreeGrafter"/>
</dbReference>
<dbReference type="OrthoDB" id="9812068at2"/>